<evidence type="ECO:0000313" key="5">
    <source>
        <dbReference type="Proteomes" id="UP000323646"/>
    </source>
</evidence>
<dbReference type="OrthoDB" id="1664704at2"/>
<evidence type="ECO:0000256" key="2">
    <source>
        <dbReference type="SAM" id="Phobius"/>
    </source>
</evidence>
<keyword evidence="5" id="KW-1185">Reference proteome</keyword>
<keyword evidence="2" id="KW-0472">Membrane</keyword>
<organism evidence="4 5">
    <name type="scientific">Selenomonas ruminis</name>
    <dbReference type="NCBI Taxonomy" id="2593411"/>
    <lineage>
        <taxon>Bacteria</taxon>
        <taxon>Bacillati</taxon>
        <taxon>Bacillota</taxon>
        <taxon>Negativicutes</taxon>
        <taxon>Selenomonadales</taxon>
        <taxon>Selenomonadaceae</taxon>
        <taxon>Selenomonas</taxon>
    </lineage>
</organism>
<dbReference type="EMBL" id="VTOY01000019">
    <property type="protein sequence ID" value="TYZ19835.1"/>
    <property type="molecule type" value="Genomic_DNA"/>
</dbReference>
<protein>
    <submittedName>
        <fullName evidence="4">Zinc-ribbon domain-containing protein</fullName>
    </submittedName>
</protein>
<comment type="caution">
    <text evidence="4">The sequence shown here is derived from an EMBL/GenBank/DDBJ whole genome shotgun (WGS) entry which is preliminary data.</text>
</comment>
<dbReference type="Proteomes" id="UP000323646">
    <property type="component" value="Unassembled WGS sequence"/>
</dbReference>
<gene>
    <name evidence="4" type="ORF">FZ040_12825</name>
</gene>
<feature type="compositionally biased region" description="Low complexity" evidence="1">
    <location>
        <begin position="37"/>
        <end position="53"/>
    </location>
</feature>
<sequence>MRDFMFCMKCGKELPSDSKFCINCGAPVEASEPVTPPQAAGAPSQPAVSQSAPDEPSPVQPAAPEPQPVMQPAAMQQPAITAPQPQPVQFAAAAPNQNFSMPYGPAASGMAPAYMGMGPDFTPEEISLINKGWTFCKIAALLPIGYGFLHGFFNLPDITRVLSLVAAILLCIDKSYLSRVAIPMSSWYYVAIFFCPPLYLYNREKLTGHGHALSIVYGALYAIGILVLLAAIAKIS</sequence>
<feature type="domain" description="Zinc-ribbon" evidence="3">
    <location>
        <begin position="6"/>
        <end position="28"/>
    </location>
</feature>
<dbReference type="AlphaFoldDB" id="A0A5D6VZ82"/>
<evidence type="ECO:0000256" key="1">
    <source>
        <dbReference type="SAM" id="MobiDB-lite"/>
    </source>
</evidence>
<feature type="transmembrane region" description="Helical" evidence="2">
    <location>
        <begin position="214"/>
        <end position="233"/>
    </location>
</feature>
<dbReference type="InterPro" id="IPR026870">
    <property type="entry name" value="Zinc_ribbon_dom"/>
</dbReference>
<keyword evidence="2" id="KW-1133">Transmembrane helix</keyword>
<feature type="transmembrane region" description="Helical" evidence="2">
    <location>
        <begin position="186"/>
        <end position="202"/>
    </location>
</feature>
<proteinExistence type="predicted"/>
<keyword evidence="2" id="KW-0812">Transmembrane</keyword>
<reference evidence="4 5" key="1">
    <citation type="submission" date="2019-08" db="EMBL/GenBank/DDBJ databases">
        <title>Selenomonas sp. mPRGC5 and Selenomonas sp. mPRGC8 isolated from ruminal fluid of dairy goat (Capra hircus).</title>
        <authorList>
            <person name="Poothong S."/>
            <person name="Nuengjamnong C."/>
            <person name="Tanasupawat S."/>
        </authorList>
    </citation>
    <scope>NUCLEOTIDE SEQUENCE [LARGE SCALE GENOMIC DNA]</scope>
    <source>
        <strain evidence="5">mPRGC5</strain>
    </source>
</reference>
<evidence type="ECO:0000259" key="3">
    <source>
        <dbReference type="Pfam" id="PF13240"/>
    </source>
</evidence>
<dbReference type="Pfam" id="PF13240">
    <property type="entry name" value="Zn_Ribbon_1"/>
    <property type="match status" value="1"/>
</dbReference>
<evidence type="ECO:0000313" key="4">
    <source>
        <dbReference type="EMBL" id="TYZ19835.1"/>
    </source>
</evidence>
<feature type="compositionally biased region" description="Low complexity" evidence="1">
    <location>
        <begin position="70"/>
        <end position="81"/>
    </location>
</feature>
<feature type="compositionally biased region" description="Pro residues" evidence="1">
    <location>
        <begin position="55"/>
        <end position="69"/>
    </location>
</feature>
<name>A0A5D6VZ82_9FIRM</name>
<accession>A0A5D6VZ82</accession>
<feature type="region of interest" description="Disordered" evidence="1">
    <location>
        <begin position="30"/>
        <end position="81"/>
    </location>
</feature>